<dbReference type="EMBL" id="JAXCGZ010017887">
    <property type="protein sequence ID" value="KAK7067642.1"/>
    <property type="molecule type" value="Genomic_DNA"/>
</dbReference>
<dbReference type="Gene3D" id="3.30.420.10">
    <property type="entry name" value="Ribonuclease H-like superfamily/Ribonuclease H"/>
    <property type="match status" value="1"/>
</dbReference>
<feature type="non-terminal residue" evidence="2">
    <location>
        <position position="127"/>
    </location>
</feature>
<dbReference type="InterPro" id="IPR036397">
    <property type="entry name" value="RNaseH_sf"/>
</dbReference>
<dbReference type="GO" id="GO:0003676">
    <property type="term" value="F:nucleic acid binding"/>
    <property type="evidence" value="ECO:0007669"/>
    <property type="project" value="InterPro"/>
</dbReference>
<dbReference type="SMART" id="SM00950">
    <property type="entry name" value="Piwi"/>
    <property type="match status" value="1"/>
</dbReference>
<evidence type="ECO:0000313" key="3">
    <source>
        <dbReference type="Proteomes" id="UP001381693"/>
    </source>
</evidence>
<comment type="caution">
    <text evidence="2">The sequence shown here is derived from an EMBL/GenBank/DDBJ whole genome shotgun (WGS) entry which is preliminary data.</text>
</comment>
<organism evidence="2 3">
    <name type="scientific">Halocaridina rubra</name>
    <name type="common">Hawaiian red shrimp</name>
    <dbReference type="NCBI Taxonomy" id="373956"/>
    <lineage>
        <taxon>Eukaryota</taxon>
        <taxon>Metazoa</taxon>
        <taxon>Ecdysozoa</taxon>
        <taxon>Arthropoda</taxon>
        <taxon>Crustacea</taxon>
        <taxon>Multicrustacea</taxon>
        <taxon>Malacostraca</taxon>
        <taxon>Eumalacostraca</taxon>
        <taxon>Eucarida</taxon>
        <taxon>Decapoda</taxon>
        <taxon>Pleocyemata</taxon>
        <taxon>Caridea</taxon>
        <taxon>Atyoidea</taxon>
        <taxon>Atyidae</taxon>
        <taxon>Halocaridina</taxon>
    </lineage>
</organism>
<dbReference type="InterPro" id="IPR012337">
    <property type="entry name" value="RNaseH-like_sf"/>
</dbReference>
<reference evidence="2 3" key="1">
    <citation type="submission" date="2023-11" db="EMBL/GenBank/DDBJ databases">
        <title>Halocaridina rubra genome assembly.</title>
        <authorList>
            <person name="Smith C."/>
        </authorList>
    </citation>
    <scope>NUCLEOTIDE SEQUENCE [LARGE SCALE GENOMIC DNA]</scope>
    <source>
        <strain evidence="2">EP-1</strain>
        <tissue evidence="2">Whole</tissue>
    </source>
</reference>
<dbReference type="PANTHER" id="PTHR22891">
    <property type="entry name" value="EUKARYOTIC TRANSLATION INITIATION FACTOR 2C"/>
    <property type="match status" value="1"/>
</dbReference>
<dbReference type="Proteomes" id="UP001381693">
    <property type="component" value="Unassembled WGS sequence"/>
</dbReference>
<evidence type="ECO:0000259" key="1">
    <source>
        <dbReference type="PROSITE" id="PS50822"/>
    </source>
</evidence>
<feature type="domain" description="Piwi" evidence="1">
    <location>
        <begin position="1"/>
        <end position="127"/>
    </location>
</feature>
<gene>
    <name evidence="2" type="primary">PIWIL1_2</name>
    <name evidence="2" type="ORF">SK128_027125</name>
</gene>
<dbReference type="InterPro" id="IPR003165">
    <property type="entry name" value="Piwi"/>
</dbReference>
<name>A0AAN9A2Y4_HALRR</name>
<dbReference type="Pfam" id="PF02171">
    <property type="entry name" value="Piwi"/>
    <property type="match status" value="1"/>
</dbReference>
<evidence type="ECO:0000313" key="2">
    <source>
        <dbReference type="EMBL" id="KAK7067642.1"/>
    </source>
</evidence>
<sequence>MVIVYRDGVGEGQIEHVKNHEIASIKQCFELTCSQTPKFAFIIVSKRTNNRLFLEDRGHVGNPLPGTVVDDVITLPERYDFYLTSQCVNQGTLSPTSYNVIEDTTGLRPDHMQRLAYKLTHIYYNWQ</sequence>
<keyword evidence="3" id="KW-1185">Reference proteome</keyword>
<dbReference type="PROSITE" id="PS50822">
    <property type="entry name" value="PIWI"/>
    <property type="match status" value="1"/>
</dbReference>
<protein>
    <submittedName>
        <fullName evidence="2">Piwi-like protein 1</fullName>
    </submittedName>
</protein>
<proteinExistence type="predicted"/>
<accession>A0AAN9A2Y4</accession>
<dbReference type="SUPFAM" id="SSF53098">
    <property type="entry name" value="Ribonuclease H-like"/>
    <property type="match status" value="1"/>
</dbReference>
<dbReference type="AlphaFoldDB" id="A0AAN9A2Y4"/>